<dbReference type="GO" id="GO:0006281">
    <property type="term" value="P:DNA repair"/>
    <property type="evidence" value="ECO:0007669"/>
    <property type="project" value="UniProtKB-KW"/>
</dbReference>
<dbReference type="InterPro" id="IPR014145">
    <property type="entry name" value="LigD_pol_dom"/>
</dbReference>
<keyword evidence="11" id="KW-0269">Exonuclease</keyword>
<evidence type="ECO:0000256" key="12">
    <source>
        <dbReference type="ARBA" id="ARBA00022840"/>
    </source>
</evidence>
<dbReference type="EC" id="6.5.1.1" evidence="2"/>
<evidence type="ECO:0000256" key="16">
    <source>
        <dbReference type="ARBA" id="ARBA00023204"/>
    </source>
</evidence>
<dbReference type="AlphaFoldDB" id="A0A3E1YCQ1"/>
<sequence length="833" mass="94996">MSLAKYKQKRDFKSTTEPQAGKSKGAQHIFVVQRHHASHLHYDFRLEVDGVLKSWAVPKGPSLNPADKRLAMEVEDHPYDYKDFEGTIPAGNYGAGTVYIWDKGTYELLRPDGSSFDKEALKEIKDGDLKIVMKGKKLKGEFALVRMKGRGDNSWLLIKHKDKYAQDQYDSEDYTPERVKAQGLKEKAATSAAKKKRVVHLSEPIPSKQKMKKVYKPMLATLVAEPFDGDSWLFETKWDGYRAIAAIKEQQVDLYSRNQKSFTDAYPDVVSALAKLEHDAVLDGEIIILGKDKRSDFQQLQQYKTTGKGLLVYVIFDLLHLDGNELQHLTLLERKSLLKDLLAGIKDKHLQYSNHILKNGIKFYEKAKGEQWEGIIAKRTDGIYEEGKRGKSWLKIKIVNEQEALICGYTAPRGSRNKIGSLVLGMYNNKHLEYIGHCGGGLNGETIDELYKRLQSLIIKTSPFDEKINTNTPVTWVKPVLVCEVKFQEWTSDGHLRQPIYLGLREDKPAKDVHPEKPKQPDMATTENDRTLTLNGKKVVLSNQTKLYWPDEKITKGQLIDYYLSVAKFLLPHLKDRPLSLHRFPNGINGPSFYQKDLDLEHAPDWIKSYTMVAESTGKEVDYMVCNNEASLAYMINLGCIEVNPWLSRLTRLDNPDFVVLDLDPEKIDFKYVVETALQVKEFLDGYDVTSFCKTSGSTGLHIYIPTGGKYEYQTTRLFAEWVAKQVNGLLPKTTSVIRAKASRQKKVYIDFLQNSRGQTIASAYSVRPKPGATVSMPLLWKEVNERLKMSDFTINNSLQRLNEKGDLWQDIKNQKNDLRNVIRSIDKQAVTN</sequence>
<dbReference type="Proteomes" id="UP000260644">
    <property type="component" value="Unassembled WGS sequence"/>
</dbReference>
<evidence type="ECO:0000256" key="15">
    <source>
        <dbReference type="ARBA" id="ARBA00023172"/>
    </source>
</evidence>
<dbReference type="Pfam" id="PF01068">
    <property type="entry name" value="DNA_ligase_A_M"/>
    <property type="match status" value="1"/>
</dbReference>
<keyword evidence="13" id="KW-0239">DNA-directed DNA polymerase</keyword>
<evidence type="ECO:0000256" key="11">
    <source>
        <dbReference type="ARBA" id="ARBA00022839"/>
    </source>
</evidence>
<evidence type="ECO:0000256" key="5">
    <source>
        <dbReference type="ARBA" id="ARBA00022695"/>
    </source>
</evidence>
<evidence type="ECO:0000313" key="23">
    <source>
        <dbReference type="EMBL" id="RFS24038.1"/>
    </source>
</evidence>
<comment type="cofactor">
    <cofactor evidence="1">
        <name>Mn(2+)</name>
        <dbReference type="ChEBI" id="CHEBI:29035"/>
    </cofactor>
</comment>
<evidence type="ECO:0000256" key="3">
    <source>
        <dbReference type="ARBA" id="ARBA00022598"/>
    </source>
</evidence>
<dbReference type="InterPro" id="IPR012309">
    <property type="entry name" value="DNA_ligase_ATP-dep_C"/>
</dbReference>
<proteinExistence type="predicted"/>
<dbReference type="NCBIfam" id="TIGR02779">
    <property type="entry name" value="NHEJ_ligase_lig"/>
    <property type="match status" value="1"/>
</dbReference>
<dbReference type="OrthoDB" id="9802472at2"/>
<evidence type="ECO:0000259" key="22">
    <source>
        <dbReference type="PROSITE" id="PS50160"/>
    </source>
</evidence>
<name>A0A3E1YCQ1_9BACT</name>
<evidence type="ECO:0000256" key="14">
    <source>
        <dbReference type="ARBA" id="ARBA00023125"/>
    </source>
</evidence>
<evidence type="ECO:0000256" key="1">
    <source>
        <dbReference type="ARBA" id="ARBA00001936"/>
    </source>
</evidence>
<evidence type="ECO:0000256" key="9">
    <source>
        <dbReference type="ARBA" id="ARBA00022763"/>
    </source>
</evidence>
<dbReference type="GO" id="GO:0003677">
    <property type="term" value="F:DNA binding"/>
    <property type="evidence" value="ECO:0007669"/>
    <property type="project" value="UniProtKB-KW"/>
</dbReference>
<comment type="caution">
    <text evidence="23">The sequence shown here is derived from an EMBL/GenBank/DDBJ whole genome shotgun (WGS) entry which is preliminary data.</text>
</comment>
<comment type="catalytic activity">
    <reaction evidence="20">
        <text>ATP + (deoxyribonucleotide)n-3'-hydroxyl + 5'-phospho-(deoxyribonucleotide)m = (deoxyribonucleotide)n+m + AMP + diphosphate.</text>
        <dbReference type="EC" id="6.5.1.1"/>
    </reaction>
</comment>
<keyword evidence="7" id="KW-0479">Metal-binding</keyword>
<dbReference type="Gene3D" id="2.40.50.140">
    <property type="entry name" value="Nucleic acid-binding proteins"/>
    <property type="match status" value="1"/>
</dbReference>
<dbReference type="EMBL" id="QPMM01000003">
    <property type="protein sequence ID" value="RFS24038.1"/>
    <property type="molecule type" value="Genomic_DNA"/>
</dbReference>
<dbReference type="CDD" id="cd07971">
    <property type="entry name" value="OBF_DNA_ligase_LigD"/>
    <property type="match status" value="1"/>
</dbReference>
<evidence type="ECO:0000256" key="20">
    <source>
        <dbReference type="ARBA" id="ARBA00034003"/>
    </source>
</evidence>
<dbReference type="PROSITE" id="PS50160">
    <property type="entry name" value="DNA_LIGASE_A3"/>
    <property type="match status" value="1"/>
</dbReference>
<dbReference type="GO" id="GO:0005524">
    <property type="term" value="F:ATP binding"/>
    <property type="evidence" value="ECO:0007669"/>
    <property type="project" value="UniProtKB-KW"/>
</dbReference>
<dbReference type="GO" id="GO:0004527">
    <property type="term" value="F:exonuclease activity"/>
    <property type="evidence" value="ECO:0007669"/>
    <property type="project" value="UniProtKB-KW"/>
</dbReference>
<evidence type="ECO:0000313" key="24">
    <source>
        <dbReference type="Proteomes" id="UP000260644"/>
    </source>
</evidence>
<feature type="region of interest" description="Disordered" evidence="21">
    <location>
        <begin position="1"/>
        <end position="25"/>
    </location>
</feature>
<feature type="domain" description="ATP-dependent DNA ligase family profile" evidence="22">
    <location>
        <begin position="313"/>
        <end position="440"/>
    </location>
</feature>
<dbReference type="GO" id="GO:0046872">
    <property type="term" value="F:metal ion binding"/>
    <property type="evidence" value="ECO:0007669"/>
    <property type="project" value="UniProtKB-KW"/>
</dbReference>
<evidence type="ECO:0000256" key="17">
    <source>
        <dbReference type="ARBA" id="ARBA00023211"/>
    </source>
</evidence>
<dbReference type="GO" id="GO:0006310">
    <property type="term" value="P:DNA recombination"/>
    <property type="evidence" value="ECO:0007669"/>
    <property type="project" value="UniProtKB-KW"/>
</dbReference>
<dbReference type="NCBIfam" id="TIGR02778">
    <property type="entry name" value="ligD_pol"/>
    <property type="match status" value="1"/>
</dbReference>
<dbReference type="InterPro" id="IPR012340">
    <property type="entry name" value="NA-bd_OB-fold"/>
</dbReference>
<keyword evidence="17" id="KW-0464">Manganese</keyword>
<keyword evidence="10" id="KW-0378">Hydrolase</keyword>
<evidence type="ECO:0000256" key="8">
    <source>
        <dbReference type="ARBA" id="ARBA00022741"/>
    </source>
</evidence>
<evidence type="ECO:0000256" key="2">
    <source>
        <dbReference type="ARBA" id="ARBA00012727"/>
    </source>
</evidence>
<dbReference type="NCBIfam" id="TIGR02777">
    <property type="entry name" value="LigD_PE_dom"/>
    <property type="match status" value="1"/>
</dbReference>
<dbReference type="Pfam" id="PF04679">
    <property type="entry name" value="DNA_ligase_A_C"/>
    <property type="match status" value="1"/>
</dbReference>
<evidence type="ECO:0000256" key="19">
    <source>
        <dbReference type="ARBA" id="ARBA00029943"/>
    </source>
</evidence>
<dbReference type="CDD" id="cd04865">
    <property type="entry name" value="LigD_Pol_like_2"/>
    <property type="match status" value="1"/>
</dbReference>
<dbReference type="GO" id="GO:0003887">
    <property type="term" value="F:DNA-directed DNA polymerase activity"/>
    <property type="evidence" value="ECO:0007669"/>
    <property type="project" value="UniProtKB-KW"/>
</dbReference>
<keyword evidence="6" id="KW-0540">Nuclease</keyword>
<dbReference type="Gene3D" id="3.30.470.30">
    <property type="entry name" value="DNA ligase/mRNA capping enzyme"/>
    <property type="match status" value="1"/>
</dbReference>
<dbReference type="InterPro" id="IPR014143">
    <property type="entry name" value="NHEJ_ligase_prk"/>
</dbReference>
<organism evidence="23 24">
    <name type="scientific">Chitinophaga silvatica</name>
    <dbReference type="NCBI Taxonomy" id="2282649"/>
    <lineage>
        <taxon>Bacteria</taxon>
        <taxon>Pseudomonadati</taxon>
        <taxon>Bacteroidota</taxon>
        <taxon>Chitinophagia</taxon>
        <taxon>Chitinophagales</taxon>
        <taxon>Chitinophagaceae</taxon>
        <taxon>Chitinophaga</taxon>
    </lineage>
</organism>
<protein>
    <recommendedName>
        <fullName evidence="2">DNA ligase (ATP)</fullName>
        <ecNumber evidence="2">6.5.1.1</ecNumber>
    </recommendedName>
    <alternativeName>
        <fullName evidence="19">NHEJ DNA polymerase</fullName>
    </alternativeName>
</protein>
<dbReference type="InterPro" id="IPR052171">
    <property type="entry name" value="NHEJ_LigD"/>
</dbReference>
<dbReference type="RefSeq" id="WP_116975360.1">
    <property type="nucleotide sequence ID" value="NZ_QPMM01000003.1"/>
</dbReference>
<keyword evidence="16" id="KW-0234">DNA repair</keyword>
<dbReference type="CDD" id="cd07906">
    <property type="entry name" value="Adenylation_DNA_ligase_LigD_LigC"/>
    <property type="match status" value="1"/>
</dbReference>
<dbReference type="InterPro" id="IPR012310">
    <property type="entry name" value="DNA_ligase_ATP-dep_cent"/>
</dbReference>
<accession>A0A3E1YCQ1</accession>
<reference evidence="23 24" key="1">
    <citation type="submission" date="2018-07" db="EMBL/GenBank/DDBJ databases">
        <title>Chitinophaga K2CV101002-2 sp. nov., isolated from a monsoon evergreen broad-leaved forest soil.</title>
        <authorList>
            <person name="Lv Y."/>
        </authorList>
    </citation>
    <scope>NUCLEOTIDE SEQUENCE [LARGE SCALE GENOMIC DNA]</scope>
    <source>
        <strain evidence="23 24">GDMCC 1.1288</strain>
    </source>
</reference>
<evidence type="ECO:0000256" key="13">
    <source>
        <dbReference type="ARBA" id="ARBA00022932"/>
    </source>
</evidence>
<keyword evidence="9" id="KW-0227">DNA damage</keyword>
<dbReference type="NCBIfam" id="TIGR02776">
    <property type="entry name" value="NHEJ_ligase_prk"/>
    <property type="match status" value="1"/>
</dbReference>
<keyword evidence="15" id="KW-0233">DNA recombination</keyword>
<dbReference type="SUPFAM" id="SSF50249">
    <property type="entry name" value="Nucleic acid-binding proteins"/>
    <property type="match status" value="1"/>
</dbReference>
<keyword evidence="12" id="KW-0067">ATP-binding</keyword>
<keyword evidence="8" id="KW-0547">Nucleotide-binding</keyword>
<dbReference type="SUPFAM" id="SSF56091">
    <property type="entry name" value="DNA ligase/mRNA capping enzyme, catalytic domain"/>
    <property type="match status" value="1"/>
</dbReference>
<dbReference type="PANTHER" id="PTHR42705">
    <property type="entry name" value="BIFUNCTIONAL NON-HOMOLOGOUS END JOINING PROTEIN LIGD"/>
    <property type="match status" value="1"/>
</dbReference>
<keyword evidence="18" id="KW-0511">Multifunctional enzyme</keyword>
<dbReference type="Pfam" id="PF21686">
    <property type="entry name" value="LigD_Prim-Pol"/>
    <property type="match status" value="1"/>
</dbReference>
<dbReference type="InterPro" id="IPR014146">
    <property type="entry name" value="LigD_ligase_dom"/>
</dbReference>
<keyword evidence="14" id="KW-0238">DNA-binding</keyword>
<evidence type="ECO:0000256" key="7">
    <source>
        <dbReference type="ARBA" id="ARBA00022723"/>
    </source>
</evidence>
<dbReference type="Gene3D" id="3.90.920.10">
    <property type="entry name" value="DNA primase, PRIM domain"/>
    <property type="match status" value="1"/>
</dbReference>
<dbReference type="Pfam" id="PF13298">
    <property type="entry name" value="LigD_N"/>
    <property type="match status" value="1"/>
</dbReference>
<evidence type="ECO:0000256" key="4">
    <source>
        <dbReference type="ARBA" id="ARBA00022679"/>
    </source>
</evidence>
<dbReference type="Gene3D" id="3.30.1490.70">
    <property type="match status" value="1"/>
</dbReference>
<dbReference type="InterPro" id="IPR014144">
    <property type="entry name" value="LigD_PE_domain"/>
</dbReference>
<evidence type="ECO:0000256" key="21">
    <source>
        <dbReference type="SAM" id="MobiDB-lite"/>
    </source>
</evidence>
<keyword evidence="5" id="KW-0548">Nucleotidyltransferase</keyword>
<dbReference type="PANTHER" id="PTHR42705:SF2">
    <property type="entry name" value="BIFUNCTIONAL NON-HOMOLOGOUS END JOINING PROTEIN LIGD"/>
    <property type="match status" value="1"/>
</dbReference>
<dbReference type="InterPro" id="IPR016059">
    <property type="entry name" value="DNA_ligase_ATP-dep_CS"/>
</dbReference>
<dbReference type="GO" id="GO:0003910">
    <property type="term" value="F:DNA ligase (ATP) activity"/>
    <property type="evidence" value="ECO:0007669"/>
    <property type="project" value="UniProtKB-EC"/>
</dbReference>
<keyword evidence="24" id="KW-1185">Reference proteome</keyword>
<feature type="region of interest" description="Disordered" evidence="21">
    <location>
        <begin position="507"/>
        <end position="527"/>
    </location>
</feature>
<evidence type="ECO:0000256" key="10">
    <source>
        <dbReference type="ARBA" id="ARBA00022801"/>
    </source>
</evidence>
<evidence type="ECO:0000256" key="18">
    <source>
        <dbReference type="ARBA" id="ARBA00023268"/>
    </source>
</evidence>
<evidence type="ECO:0000256" key="6">
    <source>
        <dbReference type="ARBA" id="ARBA00022722"/>
    </source>
</evidence>
<keyword evidence="3 23" id="KW-0436">Ligase</keyword>
<feature type="compositionally biased region" description="Basic and acidic residues" evidence="21">
    <location>
        <begin position="507"/>
        <end position="520"/>
    </location>
</feature>
<dbReference type="PROSITE" id="PS00333">
    <property type="entry name" value="DNA_LIGASE_A2"/>
    <property type="match status" value="1"/>
</dbReference>
<keyword evidence="4" id="KW-0808">Transferase</keyword>
<gene>
    <name evidence="23" type="primary">ligD</name>
    <name evidence="23" type="ORF">DVR12_09145</name>
</gene>